<dbReference type="SUPFAM" id="SSF52402">
    <property type="entry name" value="Adenine nucleotide alpha hydrolases-like"/>
    <property type="match status" value="1"/>
</dbReference>
<proteinExistence type="inferred from homology"/>
<dbReference type="PANTHER" id="PTHR46268:SF15">
    <property type="entry name" value="UNIVERSAL STRESS PROTEIN HP_0031"/>
    <property type="match status" value="1"/>
</dbReference>
<name>A0A7Z0VKI8_9GAMM</name>
<keyword evidence="5" id="KW-1185">Reference proteome</keyword>
<feature type="domain" description="UspA" evidence="3">
    <location>
        <begin position="2"/>
        <end position="141"/>
    </location>
</feature>
<dbReference type="Proteomes" id="UP000094769">
    <property type="component" value="Unassembled WGS sequence"/>
</dbReference>
<dbReference type="EMBL" id="MARB01000016">
    <property type="protein sequence ID" value="ODJ86911.1"/>
    <property type="molecule type" value="Genomic_DNA"/>
</dbReference>
<dbReference type="InterPro" id="IPR014729">
    <property type="entry name" value="Rossmann-like_a/b/a_fold"/>
</dbReference>
<dbReference type="CDD" id="cd00293">
    <property type="entry name" value="USP-like"/>
    <property type="match status" value="1"/>
</dbReference>
<sequence length="146" mass="16279">MKLLVAVDLSDSTQIIVEKAEEIAKAFSAKVWILHNAEPEPDVLEFRADPQAARESLAEKFHREHRQIQEIAKRLRKEGLETTALLVHGPTIETILKEASDLDVDMIVVGTHGRSAMYQLLVGSVSEGILHKSQCPILVVPTHQRT</sequence>
<dbReference type="InterPro" id="IPR006016">
    <property type="entry name" value="UspA"/>
</dbReference>
<dbReference type="InterPro" id="IPR006015">
    <property type="entry name" value="Universal_stress_UspA"/>
</dbReference>
<reference evidence="4 5" key="1">
    <citation type="submission" date="2016-06" db="EMBL/GenBank/DDBJ databases">
        <title>Genome sequence of endosymbiont of Candidatus Endolucinida thiodiazotropha.</title>
        <authorList>
            <person name="Poehlein A."/>
            <person name="Koenig S."/>
            <person name="Heiden S.E."/>
            <person name="Thuermer A."/>
            <person name="Voget S."/>
            <person name="Daniel R."/>
            <person name="Markert S."/>
            <person name="Gros O."/>
            <person name="Schweder T."/>
        </authorList>
    </citation>
    <scope>NUCLEOTIDE SEQUENCE [LARGE SCALE GENOMIC DNA]</scope>
    <source>
        <strain evidence="4 5">COS</strain>
    </source>
</reference>
<evidence type="ECO:0000256" key="2">
    <source>
        <dbReference type="PIRNR" id="PIRNR006276"/>
    </source>
</evidence>
<keyword evidence="2" id="KW-0963">Cytoplasm</keyword>
<dbReference type="AlphaFoldDB" id="A0A7Z0VKI8"/>
<dbReference type="PANTHER" id="PTHR46268">
    <property type="entry name" value="STRESS RESPONSE PROTEIN NHAX"/>
    <property type="match status" value="1"/>
</dbReference>
<evidence type="ECO:0000256" key="1">
    <source>
        <dbReference type="ARBA" id="ARBA00008791"/>
    </source>
</evidence>
<evidence type="ECO:0000313" key="5">
    <source>
        <dbReference type="Proteomes" id="UP000094769"/>
    </source>
</evidence>
<gene>
    <name evidence="4" type="ORF">CODIS_28670</name>
</gene>
<evidence type="ECO:0000313" key="4">
    <source>
        <dbReference type="EMBL" id="ODJ86911.1"/>
    </source>
</evidence>
<dbReference type="OrthoDB" id="9792500at2"/>
<protein>
    <recommendedName>
        <fullName evidence="2">Universal stress protein</fullName>
    </recommendedName>
</protein>
<comment type="similarity">
    <text evidence="1 2">Belongs to the universal stress protein A family.</text>
</comment>
<dbReference type="PIRSF" id="PIRSF006276">
    <property type="entry name" value="UspA"/>
    <property type="match status" value="1"/>
</dbReference>
<accession>A0A7Z0VKI8</accession>
<dbReference type="GO" id="GO:0005737">
    <property type="term" value="C:cytoplasm"/>
    <property type="evidence" value="ECO:0007669"/>
    <property type="project" value="UniProtKB-SubCell"/>
</dbReference>
<dbReference type="PRINTS" id="PR01438">
    <property type="entry name" value="UNVRSLSTRESS"/>
</dbReference>
<evidence type="ECO:0000259" key="3">
    <source>
        <dbReference type="Pfam" id="PF00582"/>
    </source>
</evidence>
<organism evidence="4 5">
    <name type="scientific">Candidatus Thiodiazotropha endolucinida</name>
    <dbReference type="NCBI Taxonomy" id="1655433"/>
    <lineage>
        <taxon>Bacteria</taxon>
        <taxon>Pseudomonadati</taxon>
        <taxon>Pseudomonadota</taxon>
        <taxon>Gammaproteobacteria</taxon>
        <taxon>Chromatiales</taxon>
        <taxon>Sedimenticolaceae</taxon>
        <taxon>Candidatus Thiodiazotropha</taxon>
    </lineage>
</organism>
<dbReference type="Pfam" id="PF00582">
    <property type="entry name" value="Usp"/>
    <property type="match status" value="1"/>
</dbReference>
<dbReference type="Gene3D" id="3.40.50.620">
    <property type="entry name" value="HUPs"/>
    <property type="match status" value="1"/>
</dbReference>
<comment type="caution">
    <text evidence="4">The sequence shown here is derived from an EMBL/GenBank/DDBJ whole genome shotgun (WGS) entry which is preliminary data.</text>
</comment>
<dbReference type="RefSeq" id="WP_069126272.1">
    <property type="nucleotide sequence ID" value="NZ_MARB01000016.1"/>
</dbReference>
<comment type="subcellular location">
    <subcellularLocation>
        <location evidence="2">Cytoplasm</location>
    </subcellularLocation>
</comment>